<proteinExistence type="predicted"/>
<comment type="caution">
    <text evidence="1">The sequence shown here is derived from an EMBL/GenBank/DDBJ whole genome shotgun (WGS) entry which is preliminary data.</text>
</comment>
<name>A0ACB9HG62_9ASTR</name>
<evidence type="ECO:0000313" key="2">
    <source>
        <dbReference type="Proteomes" id="UP001056120"/>
    </source>
</evidence>
<reference evidence="2" key="1">
    <citation type="journal article" date="2022" name="Mol. Ecol. Resour.">
        <title>The genomes of chicory, endive, great burdock and yacon provide insights into Asteraceae palaeo-polyploidization history and plant inulin production.</title>
        <authorList>
            <person name="Fan W."/>
            <person name="Wang S."/>
            <person name="Wang H."/>
            <person name="Wang A."/>
            <person name="Jiang F."/>
            <person name="Liu H."/>
            <person name="Zhao H."/>
            <person name="Xu D."/>
            <person name="Zhang Y."/>
        </authorList>
    </citation>
    <scope>NUCLEOTIDE SEQUENCE [LARGE SCALE GENOMIC DNA]</scope>
    <source>
        <strain evidence="2">cv. Yunnan</strain>
    </source>
</reference>
<accession>A0ACB9HG62</accession>
<dbReference type="EMBL" id="CM042029">
    <property type="protein sequence ID" value="KAI3794888.1"/>
    <property type="molecule type" value="Genomic_DNA"/>
</dbReference>
<organism evidence="1 2">
    <name type="scientific">Smallanthus sonchifolius</name>
    <dbReference type="NCBI Taxonomy" id="185202"/>
    <lineage>
        <taxon>Eukaryota</taxon>
        <taxon>Viridiplantae</taxon>
        <taxon>Streptophyta</taxon>
        <taxon>Embryophyta</taxon>
        <taxon>Tracheophyta</taxon>
        <taxon>Spermatophyta</taxon>
        <taxon>Magnoliopsida</taxon>
        <taxon>eudicotyledons</taxon>
        <taxon>Gunneridae</taxon>
        <taxon>Pentapetalae</taxon>
        <taxon>asterids</taxon>
        <taxon>campanulids</taxon>
        <taxon>Asterales</taxon>
        <taxon>Asteraceae</taxon>
        <taxon>Asteroideae</taxon>
        <taxon>Heliantheae alliance</taxon>
        <taxon>Millerieae</taxon>
        <taxon>Smallanthus</taxon>
    </lineage>
</organism>
<reference evidence="1 2" key="2">
    <citation type="journal article" date="2022" name="Mol. Ecol. Resour.">
        <title>The genomes of chicory, endive, great burdock and yacon provide insights into Asteraceae paleo-polyploidization history and plant inulin production.</title>
        <authorList>
            <person name="Fan W."/>
            <person name="Wang S."/>
            <person name="Wang H."/>
            <person name="Wang A."/>
            <person name="Jiang F."/>
            <person name="Liu H."/>
            <person name="Zhao H."/>
            <person name="Xu D."/>
            <person name="Zhang Y."/>
        </authorList>
    </citation>
    <scope>NUCLEOTIDE SEQUENCE [LARGE SCALE GENOMIC DNA]</scope>
    <source>
        <strain evidence="2">cv. Yunnan</strain>
        <tissue evidence="1">Leaves</tissue>
    </source>
</reference>
<gene>
    <name evidence="1" type="ORF">L1987_37529</name>
</gene>
<evidence type="ECO:0000313" key="1">
    <source>
        <dbReference type="EMBL" id="KAI3794888.1"/>
    </source>
</evidence>
<protein>
    <submittedName>
        <fullName evidence="1">Uncharacterized protein</fullName>
    </submittedName>
</protein>
<keyword evidence="2" id="KW-1185">Reference proteome</keyword>
<dbReference type="Proteomes" id="UP001056120">
    <property type="component" value="Linkage Group LG12"/>
</dbReference>
<sequence>MESSIWSESVWKEGSQFAQGRPWPVIAGLDSYVQTCNWARPDISLDETKLIRHSTGVEVACRARIRTCISRPPTGSDDPYVGETNWSRGNSPVGRSPEKALDRRTMVGGDRINESGIGSFSP</sequence>